<sequence>MFGGGGGRPPGQGGRTTLADLVRQETAARMSEPEKWAALRGARLYFQRPEDPGFLVSETAEDGTFVPVFTSLEGLARFAGACGWASTTAEDLVGLLPEGVRALVDPLGERPFLLDARTLHDAEGPGTESPGTEDPGAEHPGTESPGAEGPGAEHRQARGQEAEDPEERADGGGS</sequence>
<dbReference type="EMBL" id="JAALLH010000001">
    <property type="protein sequence ID" value="NIY64577.1"/>
    <property type="molecule type" value="Genomic_DNA"/>
</dbReference>
<protein>
    <submittedName>
        <fullName evidence="3">Outer membrane autotransporter</fullName>
    </submittedName>
</protein>
<evidence type="ECO:0000256" key="1">
    <source>
        <dbReference type="SAM" id="MobiDB-lite"/>
    </source>
</evidence>
<reference evidence="3 4" key="1">
    <citation type="submission" date="2020-02" db="EMBL/GenBank/DDBJ databases">
        <title>Streptomyces malaysiensis DSM14702 (JHCC583434, PFL_A843) Genome sequencing and assembly.</title>
        <authorList>
            <person name="Samborskyy M."/>
        </authorList>
    </citation>
    <scope>NUCLEOTIDE SEQUENCE [LARGE SCALE GENOMIC DNA]</scope>
    <source>
        <strain evidence="3 4">DSM 14702</strain>
    </source>
</reference>
<feature type="domain" description="SseB protein N-terminal" evidence="2">
    <location>
        <begin position="36"/>
        <end position="119"/>
    </location>
</feature>
<dbReference type="Pfam" id="PF07179">
    <property type="entry name" value="SseB"/>
    <property type="match status" value="1"/>
</dbReference>
<evidence type="ECO:0000313" key="3">
    <source>
        <dbReference type="EMBL" id="NIY64577.1"/>
    </source>
</evidence>
<dbReference type="Proteomes" id="UP000536624">
    <property type="component" value="Unassembled WGS sequence"/>
</dbReference>
<gene>
    <name evidence="3" type="ORF">SMALB_2544</name>
</gene>
<comment type="caution">
    <text evidence="3">The sequence shown here is derived from an EMBL/GenBank/DDBJ whole genome shotgun (WGS) entry which is preliminary data.</text>
</comment>
<dbReference type="InterPro" id="IPR009839">
    <property type="entry name" value="SseB_N"/>
</dbReference>
<evidence type="ECO:0000259" key="2">
    <source>
        <dbReference type="Pfam" id="PF07179"/>
    </source>
</evidence>
<feature type="region of interest" description="Disordered" evidence="1">
    <location>
        <begin position="119"/>
        <end position="174"/>
    </location>
</feature>
<accession>A0A7X5X0Y0</accession>
<feature type="compositionally biased region" description="Basic and acidic residues" evidence="1">
    <location>
        <begin position="151"/>
        <end position="161"/>
    </location>
</feature>
<evidence type="ECO:0000313" key="4">
    <source>
        <dbReference type="Proteomes" id="UP000536624"/>
    </source>
</evidence>
<name>A0A7X5X0Y0_STRMQ</name>
<organism evidence="3 4">
    <name type="scientific">Streptomyces malaysiensis</name>
    <dbReference type="NCBI Taxonomy" id="92644"/>
    <lineage>
        <taxon>Bacteria</taxon>
        <taxon>Bacillati</taxon>
        <taxon>Actinomycetota</taxon>
        <taxon>Actinomycetes</taxon>
        <taxon>Kitasatosporales</taxon>
        <taxon>Streptomycetaceae</taxon>
        <taxon>Streptomyces</taxon>
        <taxon>Streptomyces violaceusniger group</taxon>
    </lineage>
</organism>
<dbReference type="AlphaFoldDB" id="A0A7X5X0Y0"/>
<proteinExistence type="predicted"/>